<name>A0ABX0MFN4_9BURK</name>
<dbReference type="RefSeq" id="WP_167235402.1">
    <property type="nucleotide sequence ID" value="NZ_WHJF01000004.1"/>
</dbReference>
<evidence type="ECO:0000313" key="1">
    <source>
        <dbReference type="EMBL" id="NHZ61136.1"/>
    </source>
</evidence>
<gene>
    <name evidence="1" type="ORF">F1735_02230</name>
</gene>
<sequence>MDSVYTNLEGRACKKTILEEITGAAILDCPGVGGFTLHVFSDDDRSTVNIVSAEKKVFELRYSDVVTEGFSWLGKKAEWRVTRHDGKIVPAALIVRVNGTDQTDLRHPKRVPLLAVAQIRQTEACVVTTLSAGSAAANARARAIADGPALPCLKTVVPPARSASTTKTAMRSA</sequence>
<protein>
    <submittedName>
        <fullName evidence="1">Uncharacterized protein</fullName>
    </submittedName>
</protein>
<evidence type="ECO:0000313" key="2">
    <source>
        <dbReference type="Proteomes" id="UP000610594"/>
    </source>
</evidence>
<organism evidence="1 2">
    <name type="scientific">Massilia genomosp. 1</name>
    <dbReference type="NCBI Taxonomy" id="2609280"/>
    <lineage>
        <taxon>Bacteria</taxon>
        <taxon>Pseudomonadati</taxon>
        <taxon>Pseudomonadota</taxon>
        <taxon>Betaproteobacteria</taxon>
        <taxon>Burkholderiales</taxon>
        <taxon>Oxalobacteraceae</taxon>
        <taxon>Telluria group</taxon>
        <taxon>Massilia</taxon>
    </lineage>
</organism>
<proteinExistence type="predicted"/>
<dbReference type="EMBL" id="WHJF01000004">
    <property type="protein sequence ID" value="NHZ61136.1"/>
    <property type="molecule type" value="Genomic_DNA"/>
</dbReference>
<comment type="caution">
    <text evidence="1">The sequence shown here is derived from an EMBL/GenBank/DDBJ whole genome shotgun (WGS) entry which is preliminary data.</text>
</comment>
<reference evidence="1 2" key="1">
    <citation type="submission" date="2019-10" db="EMBL/GenBank/DDBJ databases">
        <title>Taxonomy of Antarctic Massilia spp.: description of Massilia rubra sp. nov., Massilia aquatica sp. nov., Massilia mucilaginosa sp. nov., Massilia frigida sp. nov. isolated from streams, lakes and regoliths.</title>
        <authorList>
            <person name="Holochova P."/>
            <person name="Sedlacek I."/>
            <person name="Kralova S."/>
            <person name="Maslanova I."/>
            <person name="Busse H.-J."/>
            <person name="Stankova E."/>
            <person name="Vrbovska V."/>
            <person name="Kovarovic V."/>
            <person name="Bartak M."/>
            <person name="Svec P."/>
            <person name="Pantucek R."/>
        </authorList>
    </citation>
    <scope>NUCLEOTIDE SEQUENCE [LARGE SCALE GENOMIC DNA]</scope>
    <source>
        <strain evidence="1 2">CCM 8694</strain>
    </source>
</reference>
<accession>A0ABX0MFN4</accession>
<keyword evidence="2" id="KW-1185">Reference proteome</keyword>
<dbReference type="Proteomes" id="UP000610594">
    <property type="component" value="Unassembled WGS sequence"/>
</dbReference>